<feature type="signal peptide" evidence="6">
    <location>
        <begin position="1"/>
        <end position="18"/>
    </location>
</feature>
<evidence type="ECO:0000313" key="8">
    <source>
        <dbReference type="EMBL" id="GHC45994.1"/>
    </source>
</evidence>
<evidence type="ECO:0000313" key="9">
    <source>
        <dbReference type="Proteomes" id="UP000608923"/>
    </source>
</evidence>
<proteinExistence type="inferred from homology"/>
<dbReference type="CDD" id="cd08505">
    <property type="entry name" value="PBP2_NikA_DppA_OppA_like_18"/>
    <property type="match status" value="1"/>
</dbReference>
<accession>A0A8H9M0B1</accession>
<keyword evidence="9" id="KW-1185">Reference proteome</keyword>
<evidence type="ECO:0000256" key="4">
    <source>
        <dbReference type="ARBA" id="ARBA00022729"/>
    </source>
</evidence>
<evidence type="ECO:0000256" key="6">
    <source>
        <dbReference type="SAM" id="SignalP"/>
    </source>
</evidence>
<comment type="caution">
    <text evidence="8">The sequence shown here is derived from an EMBL/GenBank/DDBJ whole genome shotgun (WGS) entry which is preliminary data.</text>
</comment>
<comment type="similarity">
    <text evidence="2">Belongs to the bacterial solute-binding protein 5 family.</text>
</comment>
<feature type="domain" description="Solute-binding protein family 5" evidence="7">
    <location>
        <begin position="169"/>
        <end position="594"/>
    </location>
</feature>
<comment type="subcellular location">
    <subcellularLocation>
        <location evidence="1">Cell envelope</location>
    </subcellularLocation>
</comment>
<reference evidence="9" key="1">
    <citation type="journal article" date="2019" name="Int. J. Syst. Evol. Microbiol.">
        <title>The Global Catalogue of Microorganisms (GCM) 10K type strain sequencing project: providing services to taxonomists for standard genome sequencing and annotation.</title>
        <authorList>
            <consortium name="The Broad Institute Genomics Platform"/>
            <consortium name="The Broad Institute Genome Sequencing Center for Infectious Disease"/>
            <person name="Wu L."/>
            <person name="Ma J."/>
        </authorList>
    </citation>
    <scope>NUCLEOTIDE SEQUENCE [LARGE SCALE GENOMIC DNA]</scope>
    <source>
        <strain evidence="9">KCTC 42083</strain>
    </source>
</reference>
<sequence>MLSPLRRFGLVLICTVLAACSKPVNSPYHEESAAENTLYSAFTTRSPNHLDPALSYSGDETPFTYSIYEPLYGYHYLDRPYRLIPKAAAELLGDPVYLDEQGNRLPADAPGEQVAISRYDIPIKKGIAFQPHPAFAQDEQGDYRYYPMRAPDLNDAFSIGDFAYTGSRELTAHDYVYAFKRLASPRLASPVLGVMAEHIRGFKEFSEELAQIDKQEPRPQWLDLRPYSLPGVRALDKHTLRIEVRGKYPQFKYWLAMTFTAPMAWEAERFYSQPRMAQHNLTLDSWPVGTGPFMLTESLTNRRHVLSRNPNYRGELYPCVGEPGDQAAGLLKDCGKPMPFLDKVVFSLEKEGVPLMGKFLQGYYDIPQVERGEYGVAMTVAAQDSVDKANLYQERGLQLRTSPEAQLFYMGFNWHDPVVGQGDTPEQFEKNRKLRLAISIVFDWEQYVSIFMNDQGQAAHSPLPPGVPGYQPLPQGANPYVYTKDNGVVKRRSLDEARDLLRQAGYPDGRDSRTGKPLILYYDSMMGMGSDATVDWMRRQLAQVGLQLEVRASDYNRFQDKMKRGAAQMFIWGWVADYPDAENFFTLLYGPQAKKDFGGENAANYQSAEFDRLYEQMRFLNDGPDKEAVVQKMIRLVQHDAPWMFGYVPNAGGAYQSWVGNAKPSLMVRDGIQYYRIDPEQRVERIDSWNRPVWWPAIPVVLIVLVLLWMLRSQAQARRRQVALRKEKD</sequence>
<evidence type="ECO:0000259" key="7">
    <source>
        <dbReference type="Pfam" id="PF00496"/>
    </source>
</evidence>
<dbReference type="RefSeq" id="WP_189392087.1">
    <property type="nucleotide sequence ID" value="NZ_BMZN01000002.1"/>
</dbReference>
<dbReference type="AlphaFoldDB" id="A0A8H9M0B1"/>
<evidence type="ECO:0000256" key="5">
    <source>
        <dbReference type="SAM" id="Phobius"/>
    </source>
</evidence>
<organism evidence="8 9">
    <name type="scientific">Alcaligenes pakistanensis</name>
    <dbReference type="NCBI Taxonomy" id="1482717"/>
    <lineage>
        <taxon>Bacteria</taxon>
        <taxon>Pseudomonadati</taxon>
        <taxon>Pseudomonadota</taxon>
        <taxon>Betaproteobacteria</taxon>
        <taxon>Burkholderiales</taxon>
        <taxon>Alcaligenaceae</taxon>
        <taxon>Alcaligenes</taxon>
    </lineage>
</organism>
<dbReference type="Pfam" id="PF00496">
    <property type="entry name" value="SBP_bac_5"/>
    <property type="match status" value="1"/>
</dbReference>
<dbReference type="PANTHER" id="PTHR30290:SF10">
    <property type="entry name" value="PERIPLASMIC OLIGOPEPTIDE-BINDING PROTEIN-RELATED"/>
    <property type="match status" value="1"/>
</dbReference>
<evidence type="ECO:0000256" key="1">
    <source>
        <dbReference type="ARBA" id="ARBA00004196"/>
    </source>
</evidence>
<keyword evidence="4 6" id="KW-0732">Signal</keyword>
<keyword evidence="5" id="KW-0472">Membrane</keyword>
<dbReference type="SUPFAM" id="SSF53850">
    <property type="entry name" value="Periplasmic binding protein-like II"/>
    <property type="match status" value="1"/>
</dbReference>
<feature type="chain" id="PRO_5034032102" evidence="6">
    <location>
        <begin position="19"/>
        <end position="729"/>
    </location>
</feature>
<dbReference type="InterPro" id="IPR000914">
    <property type="entry name" value="SBP_5_dom"/>
</dbReference>
<gene>
    <name evidence="8" type="ORF">GCM10010096_16940</name>
</gene>
<keyword evidence="5" id="KW-1133">Transmembrane helix</keyword>
<dbReference type="EMBL" id="BMZN01000002">
    <property type="protein sequence ID" value="GHC45994.1"/>
    <property type="molecule type" value="Genomic_DNA"/>
</dbReference>
<keyword evidence="3" id="KW-0813">Transport</keyword>
<dbReference type="Proteomes" id="UP000608923">
    <property type="component" value="Unassembled WGS sequence"/>
</dbReference>
<dbReference type="Gene3D" id="3.40.190.10">
    <property type="entry name" value="Periplasmic binding protein-like II"/>
    <property type="match status" value="1"/>
</dbReference>
<evidence type="ECO:0000256" key="3">
    <source>
        <dbReference type="ARBA" id="ARBA00022448"/>
    </source>
</evidence>
<dbReference type="GO" id="GO:1904680">
    <property type="term" value="F:peptide transmembrane transporter activity"/>
    <property type="evidence" value="ECO:0007669"/>
    <property type="project" value="TreeGrafter"/>
</dbReference>
<protein>
    <submittedName>
        <fullName evidence="8">Peptide ABC transporter substrate-binding protein</fullName>
    </submittedName>
</protein>
<name>A0A8H9M0B1_9BURK</name>
<dbReference type="InterPro" id="IPR039424">
    <property type="entry name" value="SBP_5"/>
</dbReference>
<dbReference type="GO" id="GO:0030313">
    <property type="term" value="C:cell envelope"/>
    <property type="evidence" value="ECO:0007669"/>
    <property type="project" value="UniProtKB-SubCell"/>
</dbReference>
<dbReference type="PROSITE" id="PS51257">
    <property type="entry name" value="PROKAR_LIPOPROTEIN"/>
    <property type="match status" value="1"/>
</dbReference>
<keyword evidence="5" id="KW-0812">Transmembrane</keyword>
<feature type="transmembrane region" description="Helical" evidence="5">
    <location>
        <begin position="693"/>
        <end position="711"/>
    </location>
</feature>
<dbReference type="Gene3D" id="3.10.105.10">
    <property type="entry name" value="Dipeptide-binding Protein, Domain 3"/>
    <property type="match status" value="1"/>
</dbReference>
<dbReference type="GO" id="GO:0015833">
    <property type="term" value="P:peptide transport"/>
    <property type="evidence" value="ECO:0007669"/>
    <property type="project" value="TreeGrafter"/>
</dbReference>
<evidence type="ECO:0000256" key="2">
    <source>
        <dbReference type="ARBA" id="ARBA00005695"/>
    </source>
</evidence>
<dbReference type="PANTHER" id="PTHR30290">
    <property type="entry name" value="PERIPLASMIC BINDING COMPONENT OF ABC TRANSPORTER"/>
    <property type="match status" value="1"/>
</dbReference>